<protein>
    <submittedName>
        <fullName evidence="2">Uncharacterized protein</fullName>
    </submittedName>
</protein>
<proteinExistence type="predicted"/>
<feature type="region of interest" description="Disordered" evidence="1">
    <location>
        <begin position="46"/>
        <end position="68"/>
    </location>
</feature>
<sequence length="156" mass="17239">MDTAIHLIKDARAVIDAIPHDMGPMSGANVASHNNIEEHIDISATAPPVSTTKGSRKRGNCMDDVPEPHTRYEKKKIFKRCSTCGKRERHNSRTCGKERVEVPKRPRGRPKGSGAKGVQAIVGDDTISTAQHTTKQYNSITTKILYYTPSLHICTF</sequence>
<organism evidence="2 3">
    <name type="scientific">Zizania palustris</name>
    <name type="common">Northern wild rice</name>
    <dbReference type="NCBI Taxonomy" id="103762"/>
    <lineage>
        <taxon>Eukaryota</taxon>
        <taxon>Viridiplantae</taxon>
        <taxon>Streptophyta</taxon>
        <taxon>Embryophyta</taxon>
        <taxon>Tracheophyta</taxon>
        <taxon>Spermatophyta</taxon>
        <taxon>Magnoliopsida</taxon>
        <taxon>Liliopsida</taxon>
        <taxon>Poales</taxon>
        <taxon>Poaceae</taxon>
        <taxon>BOP clade</taxon>
        <taxon>Oryzoideae</taxon>
        <taxon>Oryzeae</taxon>
        <taxon>Zizaniinae</taxon>
        <taxon>Zizania</taxon>
    </lineage>
</organism>
<feature type="region of interest" description="Disordered" evidence="1">
    <location>
        <begin position="87"/>
        <end position="117"/>
    </location>
</feature>
<evidence type="ECO:0000313" key="2">
    <source>
        <dbReference type="EMBL" id="KAG8078728.1"/>
    </source>
</evidence>
<accession>A0A8J5TCU1</accession>
<keyword evidence="3" id="KW-1185">Reference proteome</keyword>
<feature type="compositionally biased region" description="Basic and acidic residues" evidence="1">
    <location>
        <begin position="95"/>
        <end position="104"/>
    </location>
</feature>
<evidence type="ECO:0000256" key="1">
    <source>
        <dbReference type="SAM" id="MobiDB-lite"/>
    </source>
</evidence>
<comment type="caution">
    <text evidence="2">The sequence shown here is derived from an EMBL/GenBank/DDBJ whole genome shotgun (WGS) entry which is preliminary data.</text>
</comment>
<evidence type="ECO:0000313" key="3">
    <source>
        <dbReference type="Proteomes" id="UP000729402"/>
    </source>
</evidence>
<dbReference type="EMBL" id="JAAALK010000282">
    <property type="protein sequence ID" value="KAG8078728.1"/>
    <property type="molecule type" value="Genomic_DNA"/>
</dbReference>
<reference evidence="2" key="2">
    <citation type="submission" date="2021-02" db="EMBL/GenBank/DDBJ databases">
        <authorList>
            <person name="Kimball J.A."/>
            <person name="Haas M.W."/>
            <person name="Macchietto M."/>
            <person name="Kono T."/>
            <person name="Duquette J."/>
            <person name="Shao M."/>
        </authorList>
    </citation>
    <scope>NUCLEOTIDE SEQUENCE</scope>
    <source>
        <tissue evidence="2">Fresh leaf tissue</tissue>
    </source>
</reference>
<name>A0A8J5TCU1_ZIZPA</name>
<dbReference type="AlphaFoldDB" id="A0A8J5TCU1"/>
<dbReference type="Proteomes" id="UP000729402">
    <property type="component" value="Unassembled WGS sequence"/>
</dbReference>
<reference evidence="2" key="1">
    <citation type="journal article" date="2021" name="bioRxiv">
        <title>Whole Genome Assembly and Annotation of Northern Wild Rice, Zizania palustris L., Supports a Whole Genome Duplication in the Zizania Genus.</title>
        <authorList>
            <person name="Haas M."/>
            <person name="Kono T."/>
            <person name="Macchietto M."/>
            <person name="Millas R."/>
            <person name="McGilp L."/>
            <person name="Shao M."/>
            <person name="Duquette J."/>
            <person name="Hirsch C.N."/>
            <person name="Kimball J."/>
        </authorList>
    </citation>
    <scope>NUCLEOTIDE SEQUENCE</scope>
    <source>
        <tissue evidence="2">Fresh leaf tissue</tissue>
    </source>
</reference>
<gene>
    <name evidence="2" type="ORF">GUJ93_ZPchr0007g3006</name>
</gene>